<dbReference type="RefSeq" id="WP_106931973.1">
    <property type="nucleotide sequence ID" value="NZ_PYFT01000001.1"/>
</dbReference>
<gene>
    <name evidence="2" type="ORF">AHMF7605_20960</name>
</gene>
<dbReference type="GO" id="GO:0003677">
    <property type="term" value="F:DNA binding"/>
    <property type="evidence" value="ECO:0007669"/>
    <property type="project" value="UniProtKB-KW"/>
</dbReference>
<dbReference type="InterPro" id="IPR041657">
    <property type="entry name" value="HTH_17"/>
</dbReference>
<keyword evidence="3" id="KW-1185">Reference proteome</keyword>
<dbReference type="Proteomes" id="UP000240357">
    <property type="component" value="Unassembled WGS sequence"/>
</dbReference>
<dbReference type="PANTHER" id="PTHR34585">
    <property type="match status" value="1"/>
</dbReference>
<name>A0A2T2YJW8_9BACT</name>
<dbReference type="Pfam" id="PF12728">
    <property type="entry name" value="HTH_17"/>
    <property type="match status" value="1"/>
</dbReference>
<organism evidence="2 3">
    <name type="scientific">Adhaeribacter arboris</name>
    <dbReference type="NCBI Taxonomy" id="2072846"/>
    <lineage>
        <taxon>Bacteria</taxon>
        <taxon>Pseudomonadati</taxon>
        <taxon>Bacteroidota</taxon>
        <taxon>Cytophagia</taxon>
        <taxon>Cytophagales</taxon>
        <taxon>Hymenobacteraceae</taxon>
        <taxon>Adhaeribacter</taxon>
    </lineage>
</organism>
<keyword evidence="2" id="KW-0238">DNA-binding</keyword>
<evidence type="ECO:0000313" key="3">
    <source>
        <dbReference type="Proteomes" id="UP000240357"/>
    </source>
</evidence>
<sequence length="89" mass="10573">MQVICLEESAFYALVEQVVARLKEKHNEEKEKWVSDEQAMQLLNIKSKTTLQKLRDEGKIRYSQPQKKIILYDRDSIDAYLEKNARNPF</sequence>
<dbReference type="PANTHER" id="PTHR34585:SF22">
    <property type="entry name" value="HELIX-TURN-HELIX DOMAIN-CONTAINING PROTEIN"/>
    <property type="match status" value="1"/>
</dbReference>
<dbReference type="OrthoDB" id="961769at2"/>
<proteinExistence type="predicted"/>
<reference evidence="2 3" key="1">
    <citation type="submission" date="2018-03" db="EMBL/GenBank/DDBJ databases">
        <title>Adhaeribacter sp. HMF7605 Genome sequencing and assembly.</title>
        <authorList>
            <person name="Kang H."/>
            <person name="Kang J."/>
            <person name="Cha I."/>
            <person name="Kim H."/>
            <person name="Joh K."/>
        </authorList>
    </citation>
    <scope>NUCLEOTIDE SEQUENCE [LARGE SCALE GENOMIC DNA]</scope>
    <source>
        <strain evidence="2 3">HMF7605</strain>
    </source>
</reference>
<accession>A0A2T2YJW8</accession>
<dbReference type="AlphaFoldDB" id="A0A2T2YJW8"/>
<evidence type="ECO:0000259" key="1">
    <source>
        <dbReference type="Pfam" id="PF12728"/>
    </source>
</evidence>
<evidence type="ECO:0000313" key="2">
    <source>
        <dbReference type="EMBL" id="PSR55792.1"/>
    </source>
</evidence>
<protein>
    <submittedName>
        <fullName evidence="2">DNA-binding protein</fullName>
    </submittedName>
</protein>
<dbReference type="EMBL" id="PYFT01000001">
    <property type="protein sequence ID" value="PSR55792.1"/>
    <property type="molecule type" value="Genomic_DNA"/>
</dbReference>
<feature type="domain" description="Helix-turn-helix" evidence="1">
    <location>
        <begin position="33"/>
        <end position="84"/>
    </location>
</feature>
<comment type="caution">
    <text evidence="2">The sequence shown here is derived from an EMBL/GenBank/DDBJ whole genome shotgun (WGS) entry which is preliminary data.</text>
</comment>